<organism evidence="3 4">
    <name type="scientific">Hydrogenophaga atypica</name>
    <dbReference type="NCBI Taxonomy" id="249409"/>
    <lineage>
        <taxon>Bacteria</taxon>
        <taxon>Pseudomonadati</taxon>
        <taxon>Pseudomonadota</taxon>
        <taxon>Betaproteobacteria</taxon>
        <taxon>Burkholderiales</taxon>
        <taxon>Comamonadaceae</taxon>
        <taxon>Hydrogenophaga</taxon>
    </lineage>
</organism>
<dbReference type="EMBL" id="JBHTCA010000007">
    <property type="protein sequence ID" value="MFC7409674.1"/>
    <property type="molecule type" value="Genomic_DNA"/>
</dbReference>
<comment type="caution">
    <text evidence="3">The sequence shown here is derived from an EMBL/GenBank/DDBJ whole genome shotgun (WGS) entry which is preliminary data.</text>
</comment>
<name>A0ABW2QJP8_9BURK</name>
<gene>
    <name evidence="3" type="ORF">ACFQPB_12455</name>
</gene>
<evidence type="ECO:0000313" key="4">
    <source>
        <dbReference type="Proteomes" id="UP001596501"/>
    </source>
</evidence>
<feature type="chain" id="PRO_5046793204" description="Transporter" evidence="2">
    <location>
        <begin position="28"/>
        <end position="421"/>
    </location>
</feature>
<feature type="region of interest" description="Disordered" evidence="1">
    <location>
        <begin position="207"/>
        <end position="227"/>
    </location>
</feature>
<dbReference type="RefSeq" id="WP_382223690.1">
    <property type="nucleotide sequence ID" value="NZ_JBHTCA010000007.1"/>
</dbReference>
<dbReference type="Gene3D" id="1.20.1600.10">
    <property type="entry name" value="Outer membrane efflux proteins (OEP)"/>
    <property type="match status" value="1"/>
</dbReference>
<accession>A0ABW2QJP8</accession>
<evidence type="ECO:0000256" key="2">
    <source>
        <dbReference type="SAM" id="SignalP"/>
    </source>
</evidence>
<protein>
    <recommendedName>
        <fullName evidence="5">Transporter</fullName>
    </recommendedName>
</protein>
<sequence length="421" mass="45811">MSFVFFDQARWRVRLVAVALSCAWPMAAPGAAELPSAEPLDWRQANEAVGRYLRGHTDLLKAESAPAPAAPDVRAELRLDAALAQALARRPDLFVRPGQSPAETAQQRLAALEWQRDVREAWGQAVLAEQLARLSEEAAHVTATGAELGRRMAQVGTWSRAQWLHEHTLSLDAQMARDNALAAAAVARAKLWQRLGVADGDTRWRLPDQWPAPAPLPTPAAASAHGTAPQPLFDQALAQRPELMASRLEAQRLTQAVTPEQLGTARAHLATAAQAAVSQGQATAGLNPVALGWSHAQERALGASLAVHAQEATLRLDLQNAWRQWQMAQNQVTRLSAWQAAQTELLDDMQRRYNGMLKSTWDLLASAREHMTTQQRLQQARHDLWLSHTRLQHLLAGGDAVPLSPSLGATPTGGAQRSPGH</sequence>
<proteinExistence type="predicted"/>
<keyword evidence="2" id="KW-0732">Signal</keyword>
<evidence type="ECO:0008006" key="5">
    <source>
        <dbReference type="Google" id="ProtNLM"/>
    </source>
</evidence>
<dbReference type="Proteomes" id="UP001596501">
    <property type="component" value="Unassembled WGS sequence"/>
</dbReference>
<keyword evidence="4" id="KW-1185">Reference proteome</keyword>
<feature type="signal peptide" evidence="2">
    <location>
        <begin position="1"/>
        <end position="27"/>
    </location>
</feature>
<feature type="region of interest" description="Disordered" evidence="1">
    <location>
        <begin position="402"/>
        <end position="421"/>
    </location>
</feature>
<evidence type="ECO:0000256" key="1">
    <source>
        <dbReference type="SAM" id="MobiDB-lite"/>
    </source>
</evidence>
<reference evidence="4" key="1">
    <citation type="journal article" date="2019" name="Int. J. Syst. Evol. Microbiol.">
        <title>The Global Catalogue of Microorganisms (GCM) 10K type strain sequencing project: providing services to taxonomists for standard genome sequencing and annotation.</title>
        <authorList>
            <consortium name="The Broad Institute Genomics Platform"/>
            <consortium name="The Broad Institute Genome Sequencing Center for Infectious Disease"/>
            <person name="Wu L."/>
            <person name="Ma J."/>
        </authorList>
    </citation>
    <scope>NUCLEOTIDE SEQUENCE [LARGE SCALE GENOMIC DNA]</scope>
    <source>
        <strain evidence="4">CGMCC 1.12371</strain>
    </source>
</reference>
<evidence type="ECO:0000313" key="3">
    <source>
        <dbReference type="EMBL" id="MFC7409674.1"/>
    </source>
</evidence>
<dbReference type="SUPFAM" id="SSF56954">
    <property type="entry name" value="Outer membrane efflux proteins (OEP)"/>
    <property type="match status" value="1"/>
</dbReference>